<dbReference type="InterPro" id="IPR000033">
    <property type="entry name" value="LDLR_classB_rpt"/>
</dbReference>
<keyword evidence="4" id="KW-1015">Disulfide bond</keyword>
<evidence type="ECO:0000256" key="2">
    <source>
        <dbReference type="ARBA" id="ARBA00022729"/>
    </source>
</evidence>
<dbReference type="InterPro" id="IPR050778">
    <property type="entry name" value="Cueball_EGF_LRP_Nidogen"/>
</dbReference>
<dbReference type="PROSITE" id="PS51120">
    <property type="entry name" value="LDLRB"/>
    <property type="match status" value="2"/>
</dbReference>
<dbReference type="PANTHER" id="PTHR46513">
    <property type="entry name" value="VITELLOGENIN RECEPTOR-LIKE PROTEIN-RELATED-RELATED"/>
    <property type="match status" value="1"/>
</dbReference>
<dbReference type="AlphaFoldDB" id="A0A6A0H338"/>
<feature type="non-terminal residue" evidence="7">
    <location>
        <position position="172"/>
    </location>
</feature>
<name>A0A6A0H338_HYAAZ</name>
<dbReference type="GO" id="GO:0060070">
    <property type="term" value="P:canonical Wnt signaling pathway"/>
    <property type="evidence" value="ECO:0007669"/>
    <property type="project" value="TreeGrafter"/>
</dbReference>
<keyword evidence="2" id="KW-0732">Signal</keyword>
<evidence type="ECO:0000256" key="3">
    <source>
        <dbReference type="ARBA" id="ARBA00022737"/>
    </source>
</evidence>
<dbReference type="GO" id="GO:0042813">
    <property type="term" value="F:Wnt receptor activity"/>
    <property type="evidence" value="ECO:0007669"/>
    <property type="project" value="TreeGrafter"/>
</dbReference>
<dbReference type="FunFam" id="2.120.10.30:FF:000241">
    <property type="entry name" value="Low-density lipoprotein receptor-related protein 6"/>
    <property type="match status" value="1"/>
</dbReference>
<keyword evidence="1" id="KW-0245">EGF-like domain</keyword>
<dbReference type="Gene3D" id="2.120.10.30">
    <property type="entry name" value="TolB, C-terminal domain"/>
    <property type="match status" value="1"/>
</dbReference>
<dbReference type="SUPFAM" id="SSF63825">
    <property type="entry name" value="YWTD domain"/>
    <property type="match status" value="1"/>
</dbReference>
<gene>
    <name evidence="7" type="ORF">HAZT_HAZT000423</name>
</gene>
<organism evidence="7">
    <name type="scientific">Hyalella azteca</name>
    <name type="common">Amphipod</name>
    <dbReference type="NCBI Taxonomy" id="294128"/>
    <lineage>
        <taxon>Eukaryota</taxon>
        <taxon>Metazoa</taxon>
        <taxon>Ecdysozoa</taxon>
        <taxon>Arthropoda</taxon>
        <taxon>Crustacea</taxon>
        <taxon>Multicrustacea</taxon>
        <taxon>Malacostraca</taxon>
        <taxon>Eumalacostraca</taxon>
        <taxon>Peracarida</taxon>
        <taxon>Amphipoda</taxon>
        <taxon>Senticaudata</taxon>
        <taxon>Talitrida</taxon>
        <taxon>Talitroidea</taxon>
        <taxon>Hyalellidae</taxon>
        <taxon>Hyalella</taxon>
    </lineage>
</organism>
<sequence>MGIIGSPEDVAVDWISRNIYWTDSGNDEIVASSIEGGLRRTVVTGDLVNPRGIAVHPGRGLLFWTDWNREGPKIESSGLDGSYRRVLVDKDIQLPNSLVVDFETSTLCWADAGVNKIGIYVINVHIRFLVDLYVCSECVGVNGHDRRTVIRGPKYPFGLTLHLHHFYYTDWT</sequence>
<evidence type="ECO:0000313" key="7">
    <source>
        <dbReference type="EMBL" id="KAA0197145.1"/>
    </source>
</evidence>
<reference evidence="7" key="2">
    <citation type="journal article" date="2018" name="Environ. Sci. Technol.">
        <title>The Toxicogenome of Hyalella azteca: A Model for Sediment Ecotoxicology and Evolutionary Toxicology.</title>
        <authorList>
            <person name="Poynton H.C."/>
            <person name="Hasenbein S."/>
            <person name="Benoit J.B."/>
            <person name="Sepulveda M.S."/>
            <person name="Poelchau M.F."/>
            <person name="Hughes D.S.T."/>
            <person name="Murali S.C."/>
            <person name="Chen S."/>
            <person name="Glastad K.M."/>
            <person name="Goodisman M.A.D."/>
            <person name="Werren J.H."/>
            <person name="Vineis J.H."/>
            <person name="Bowen J.L."/>
            <person name="Friedrich M."/>
            <person name="Jones J."/>
            <person name="Robertson H.M."/>
            <person name="Feyereisen R."/>
            <person name="Mechler-Hickson A."/>
            <person name="Mathers N."/>
            <person name="Lee C.E."/>
            <person name="Colbourne J.K."/>
            <person name="Biales A."/>
            <person name="Johnston J.S."/>
            <person name="Wellborn G.A."/>
            <person name="Rosendale A.J."/>
            <person name="Cridge A.G."/>
            <person name="Munoz-Torres M.C."/>
            <person name="Bain P.A."/>
            <person name="Manny A.R."/>
            <person name="Major K.M."/>
            <person name="Lambert F.N."/>
            <person name="Vulpe C.D."/>
            <person name="Tuck P."/>
            <person name="Blalock B.J."/>
            <person name="Lin Y.Y."/>
            <person name="Smith M.E."/>
            <person name="Ochoa-Acuna H."/>
            <person name="Chen M.M."/>
            <person name="Childers C.P."/>
            <person name="Qu J."/>
            <person name="Dugan S."/>
            <person name="Lee S.L."/>
            <person name="Chao H."/>
            <person name="Dinh H."/>
            <person name="Han Y."/>
            <person name="Doddapaneni H."/>
            <person name="Worley K.C."/>
            <person name="Muzny D.M."/>
            <person name="Gibbs R.A."/>
            <person name="Richards S."/>
        </authorList>
    </citation>
    <scope>NUCLEOTIDE SEQUENCE</scope>
    <source>
        <strain evidence="7">HAZT.00-mixed</strain>
        <tissue evidence="7">Whole organism</tissue>
    </source>
</reference>
<protein>
    <recommendedName>
        <fullName evidence="8">SMP-30/Gluconolactonase/LRE-like region domain-containing protein</fullName>
    </recommendedName>
</protein>
<dbReference type="EMBL" id="JQDR03008433">
    <property type="protein sequence ID" value="KAA0197145.1"/>
    <property type="molecule type" value="Genomic_DNA"/>
</dbReference>
<keyword evidence="3" id="KW-0677">Repeat</keyword>
<dbReference type="InterPro" id="IPR011042">
    <property type="entry name" value="6-blade_b-propeller_TolB-like"/>
</dbReference>
<comment type="caution">
    <text evidence="7">The sequence shown here is derived from an EMBL/GenBank/DDBJ whole genome shotgun (WGS) entry which is preliminary data.</text>
</comment>
<dbReference type="Pfam" id="PF00058">
    <property type="entry name" value="Ldl_recept_b"/>
    <property type="match status" value="2"/>
</dbReference>
<keyword evidence="5" id="KW-0325">Glycoprotein</keyword>
<evidence type="ECO:0008006" key="8">
    <source>
        <dbReference type="Google" id="ProtNLM"/>
    </source>
</evidence>
<dbReference type="GO" id="GO:0005886">
    <property type="term" value="C:plasma membrane"/>
    <property type="evidence" value="ECO:0007669"/>
    <property type="project" value="TreeGrafter"/>
</dbReference>
<reference evidence="7" key="3">
    <citation type="submission" date="2019-06" db="EMBL/GenBank/DDBJ databases">
        <authorList>
            <person name="Poynton C."/>
            <person name="Hasenbein S."/>
            <person name="Benoit J.B."/>
            <person name="Sepulveda M.S."/>
            <person name="Poelchau M.F."/>
            <person name="Murali S.C."/>
            <person name="Chen S."/>
            <person name="Glastad K.M."/>
            <person name="Werren J.H."/>
            <person name="Vineis J.H."/>
            <person name="Bowen J.L."/>
            <person name="Friedrich M."/>
            <person name="Jones J."/>
            <person name="Robertson H.M."/>
            <person name="Feyereisen R."/>
            <person name="Mechler-Hickson A."/>
            <person name="Mathers N."/>
            <person name="Lee C.E."/>
            <person name="Colbourne J.K."/>
            <person name="Biales A."/>
            <person name="Johnston J.S."/>
            <person name="Wellborn G.A."/>
            <person name="Rosendale A.J."/>
            <person name="Cridge A.G."/>
            <person name="Munoz-Torres M.C."/>
            <person name="Bain P.A."/>
            <person name="Manny A.R."/>
            <person name="Major K.M."/>
            <person name="Lambert F.N."/>
            <person name="Vulpe C.D."/>
            <person name="Tuck P."/>
            <person name="Blalock B.J."/>
            <person name="Lin Y.-Y."/>
            <person name="Smith M.E."/>
            <person name="Ochoa-Acuna H."/>
            <person name="Chen M.-J.M."/>
            <person name="Childers C.P."/>
            <person name="Qu J."/>
            <person name="Dugan S."/>
            <person name="Lee S.L."/>
            <person name="Chao H."/>
            <person name="Dinh H."/>
            <person name="Han Y."/>
            <person name="Doddapaneni H."/>
            <person name="Worley K.C."/>
            <person name="Muzny D.M."/>
            <person name="Gibbs R.A."/>
            <person name="Richards S."/>
        </authorList>
    </citation>
    <scope>NUCLEOTIDE SEQUENCE</scope>
    <source>
        <strain evidence="7">HAZT.00-mixed</strain>
        <tissue evidence="7">Whole organism</tissue>
    </source>
</reference>
<evidence type="ECO:0000256" key="1">
    <source>
        <dbReference type="ARBA" id="ARBA00022536"/>
    </source>
</evidence>
<feature type="repeat" description="LDL-receptor class B" evidence="6">
    <location>
        <begin position="17"/>
        <end position="59"/>
    </location>
</feature>
<proteinExistence type="predicted"/>
<dbReference type="PANTHER" id="PTHR46513:SF13">
    <property type="entry name" value="EGF-LIKE DOMAIN-CONTAINING PROTEIN"/>
    <property type="match status" value="1"/>
</dbReference>
<feature type="repeat" description="LDL-receptor class B" evidence="6">
    <location>
        <begin position="60"/>
        <end position="104"/>
    </location>
</feature>
<evidence type="ECO:0000256" key="6">
    <source>
        <dbReference type="PROSITE-ProRule" id="PRU00461"/>
    </source>
</evidence>
<evidence type="ECO:0000256" key="4">
    <source>
        <dbReference type="ARBA" id="ARBA00023157"/>
    </source>
</evidence>
<accession>A0A6A0H338</accession>
<dbReference type="SMART" id="SM00135">
    <property type="entry name" value="LY"/>
    <property type="match status" value="3"/>
</dbReference>
<reference evidence="7" key="1">
    <citation type="submission" date="2014-08" db="EMBL/GenBank/DDBJ databases">
        <authorList>
            <person name="Murali S."/>
            <person name="Richards S."/>
            <person name="Bandaranaike D."/>
            <person name="Bellair M."/>
            <person name="Blankenburg K."/>
            <person name="Chao H."/>
            <person name="Dinh H."/>
            <person name="Doddapaneni H."/>
            <person name="Dugan-Rocha S."/>
            <person name="Elkadiri S."/>
            <person name="Gnanaolivu R."/>
            <person name="Hughes D."/>
            <person name="Lee S."/>
            <person name="Li M."/>
            <person name="Ming W."/>
            <person name="Munidasa M."/>
            <person name="Muniz J."/>
            <person name="Nguyen L."/>
            <person name="Osuji N."/>
            <person name="Pu L.-L."/>
            <person name="Puazo M."/>
            <person name="Skinner E."/>
            <person name="Qu C."/>
            <person name="Quiroz J."/>
            <person name="Raj R."/>
            <person name="Weissenberger G."/>
            <person name="Xin Y."/>
            <person name="Zou X."/>
            <person name="Han Y."/>
            <person name="Worley K."/>
            <person name="Muzny D."/>
            <person name="Gibbs R."/>
        </authorList>
    </citation>
    <scope>NUCLEOTIDE SEQUENCE</scope>
    <source>
        <strain evidence="7">HAZT.00-mixed</strain>
        <tissue evidence="7">Whole organism</tissue>
    </source>
</reference>
<dbReference type="GO" id="GO:0017147">
    <property type="term" value="F:Wnt-protein binding"/>
    <property type="evidence" value="ECO:0007669"/>
    <property type="project" value="TreeGrafter"/>
</dbReference>
<evidence type="ECO:0000256" key="5">
    <source>
        <dbReference type="ARBA" id="ARBA00023180"/>
    </source>
</evidence>
<dbReference type="Proteomes" id="UP000711488">
    <property type="component" value="Unassembled WGS sequence"/>
</dbReference>